<keyword evidence="2" id="KW-1185">Reference proteome</keyword>
<protein>
    <submittedName>
        <fullName evidence="1">Uncharacterized protein</fullName>
    </submittedName>
</protein>
<name>A0A8X6T6Z1_NEPPI</name>
<evidence type="ECO:0000313" key="2">
    <source>
        <dbReference type="Proteomes" id="UP000887013"/>
    </source>
</evidence>
<evidence type="ECO:0000313" key="1">
    <source>
        <dbReference type="EMBL" id="GFS78289.1"/>
    </source>
</evidence>
<dbReference type="EMBL" id="BMAW01097174">
    <property type="protein sequence ID" value="GFS78289.1"/>
    <property type="molecule type" value="Genomic_DNA"/>
</dbReference>
<dbReference type="AlphaFoldDB" id="A0A8X6T6Z1"/>
<sequence length="171" mass="19443">MVAAYGGWLVTQSSPWHVQLYGAYNPAPWILVEEMNKRIEVLAFKDDLLVVPSIIFLRSIKSIKVGIRNKLSIFSSQVLEKIFHHAIPVRSPCLGRLGGVCCCTVALLWWLLWGIQWLRSSISRLQPLWSLQPCSWILVEEMSKRIEAVKDSVLIRRPGTYVKNSLNAVTV</sequence>
<organism evidence="1 2">
    <name type="scientific">Nephila pilipes</name>
    <name type="common">Giant wood spider</name>
    <name type="synonym">Nephila maculata</name>
    <dbReference type="NCBI Taxonomy" id="299642"/>
    <lineage>
        <taxon>Eukaryota</taxon>
        <taxon>Metazoa</taxon>
        <taxon>Ecdysozoa</taxon>
        <taxon>Arthropoda</taxon>
        <taxon>Chelicerata</taxon>
        <taxon>Arachnida</taxon>
        <taxon>Araneae</taxon>
        <taxon>Araneomorphae</taxon>
        <taxon>Entelegynae</taxon>
        <taxon>Araneoidea</taxon>
        <taxon>Nephilidae</taxon>
        <taxon>Nephila</taxon>
    </lineage>
</organism>
<proteinExistence type="predicted"/>
<comment type="caution">
    <text evidence="1">The sequence shown here is derived from an EMBL/GenBank/DDBJ whole genome shotgun (WGS) entry which is preliminary data.</text>
</comment>
<dbReference type="Proteomes" id="UP000887013">
    <property type="component" value="Unassembled WGS sequence"/>
</dbReference>
<gene>
    <name evidence="1" type="ORF">NPIL_299501</name>
</gene>
<reference evidence="1" key="1">
    <citation type="submission" date="2020-08" db="EMBL/GenBank/DDBJ databases">
        <title>Multicomponent nature underlies the extraordinary mechanical properties of spider dragline silk.</title>
        <authorList>
            <person name="Kono N."/>
            <person name="Nakamura H."/>
            <person name="Mori M."/>
            <person name="Yoshida Y."/>
            <person name="Ohtoshi R."/>
            <person name="Malay A.D."/>
            <person name="Moran D.A.P."/>
            <person name="Tomita M."/>
            <person name="Numata K."/>
            <person name="Arakawa K."/>
        </authorList>
    </citation>
    <scope>NUCLEOTIDE SEQUENCE</scope>
</reference>
<accession>A0A8X6T6Z1</accession>